<dbReference type="Proteomes" id="UP000019487">
    <property type="component" value="Unassembled WGS sequence"/>
</dbReference>
<accession>W9CCS1</accession>
<evidence type="ECO:0000313" key="1">
    <source>
        <dbReference type="EMBL" id="ESZ93628.1"/>
    </source>
</evidence>
<dbReference type="InterPro" id="IPR011009">
    <property type="entry name" value="Kinase-like_dom_sf"/>
</dbReference>
<sequence length="352" mass="38631">MGDYEECGEFQAVCINAGDDEGADITFEYNGKRITVSLFASSSCQASGNSQHENYIEDRLIRLLNQAVTADDEDYDELVDEASDVILGLGKILFSQVAPPLPVSILSDQDLHSHLYPKTLNFRLETVDNKAVIFPISPDDTISLPDTAPDPDLETDFQADSIIPQYSSREVIIQRVFASGNNTVSKVQVGSQTMLCKAHRAGLQDPNLKQELVSVQKIREAGINSRAQIRVPSLQGYVRHADSGAIIGLLRDFILSGVYGGTLRDVDVSAVPKEMRRKWANQIRETVDELHEAGVVWGDGKASNVVMDQSDNAWLIDFAGGWSKGWVDEELAGSKEGDKQAVRKISEFLSVA</sequence>
<dbReference type="HOGENOM" id="CLU_035264_2_0_1"/>
<keyword evidence="2" id="KW-1185">Reference proteome</keyword>
<dbReference type="OrthoDB" id="4062651at2759"/>
<reference evidence="1 2" key="1">
    <citation type="journal article" date="2014" name="Genome Announc.">
        <title>Draft genome sequence of Sclerotinia borealis, a psychrophilic plant pathogenic fungus.</title>
        <authorList>
            <person name="Mardanov A.V."/>
            <person name="Beletsky A.V."/>
            <person name="Kadnikov V.V."/>
            <person name="Ignatov A.N."/>
            <person name="Ravin N.V."/>
        </authorList>
    </citation>
    <scope>NUCLEOTIDE SEQUENCE [LARGE SCALE GENOMIC DNA]</scope>
    <source>
        <strain evidence="2">F-4157</strain>
    </source>
</reference>
<evidence type="ECO:0000313" key="2">
    <source>
        <dbReference type="Proteomes" id="UP000019487"/>
    </source>
</evidence>
<proteinExistence type="predicted"/>
<dbReference type="SUPFAM" id="SSF56112">
    <property type="entry name" value="Protein kinase-like (PK-like)"/>
    <property type="match status" value="1"/>
</dbReference>
<evidence type="ECO:0008006" key="3">
    <source>
        <dbReference type="Google" id="ProtNLM"/>
    </source>
</evidence>
<protein>
    <recommendedName>
        <fullName evidence="3">Protein kinase domain-containing protein</fullName>
    </recommendedName>
</protein>
<dbReference type="AlphaFoldDB" id="W9CCS1"/>
<organism evidence="1 2">
    <name type="scientific">Sclerotinia borealis (strain F-4128)</name>
    <dbReference type="NCBI Taxonomy" id="1432307"/>
    <lineage>
        <taxon>Eukaryota</taxon>
        <taxon>Fungi</taxon>
        <taxon>Dikarya</taxon>
        <taxon>Ascomycota</taxon>
        <taxon>Pezizomycotina</taxon>
        <taxon>Leotiomycetes</taxon>
        <taxon>Helotiales</taxon>
        <taxon>Sclerotiniaceae</taxon>
        <taxon>Sclerotinia</taxon>
    </lineage>
</organism>
<dbReference type="Gene3D" id="1.10.510.10">
    <property type="entry name" value="Transferase(Phosphotransferase) domain 1"/>
    <property type="match status" value="1"/>
</dbReference>
<dbReference type="EMBL" id="AYSA01000302">
    <property type="protein sequence ID" value="ESZ93628.1"/>
    <property type="molecule type" value="Genomic_DNA"/>
</dbReference>
<comment type="caution">
    <text evidence="1">The sequence shown here is derived from an EMBL/GenBank/DDBJ whole genome shotgun (WGS) entry which is preliminary data.</text>
</comment>
<name>W9CCS1_SCLBF</name>
<gene>
    <name evidence="1" type="ORF">SBOR_6006</name>
</gene>